<dbReference type="Proteomes" id="UP000182761">
    <property type="component" value="Unassembled WGS sequence"/>
</dbReference>
<dbReference type="Pfam" id="PF11307">
    <property type="entry name" value="DUF3109"/>
    <property type="match status" value="1"/>
</dbReference>
<evidence type="ECO:0000256" key="1">
    <source>
        <dbReference type="ARBA" id="ARBA00093770"/>
    </source>
</evidence>
<dbReference type="InterPro" id="IPR021458">
    <property type="entry name" value="Rv0495c"/>
</dbReference>
<evidence type="ECO:0008006" key="4">
    <source>
        <dbReference type="Google" id="ProtNLM"/>
    </source>
</evidence>
<keyword evidence="3" id="KW-1185">Reference proteome</keyword>
<dbReference type="EMBL" id="FCOR01000004">
    <property type="protein sequence ID" value="CVK16043.1"/>
    <property type="molecule type" value="Genomic_DNA"/>
</dbReference>
<accession>A0A0X3AP75</accession>
<organism evidence="2 3">
    <name type="scientific">Apibacter mensalis</name>
    <dbReference type="NCBI Taxonomy" id="1586267"/>
    <lineage>
        <taxon>Bacteria</taxon>
        <taxon>Pseudomonadati</taxon>
        <taxon>Bacteroidota</taxon>
        <taxon>Flavobacteriia</taxon>
        <taxon>Flavobacteriales</taxon>
        <taxon>Weeksellaceae</taxon>
        <taxon>Apibacter</taxon>
    </lineage>
</organism>
<dbReference type="STRING" id="1586267.GCA_001418685_00881"/>
<evidence type="ECO:0000313" key="2">
    <source>
        <dbReference type="EMBL" id="CVK16043.1"/>
    </source>
</evidence>
<name>A0A0X3AP75_9FLAO</name>
<reference evidence="2 3" key="1">
    <citation type="submission" date="2016-01" db="EMBL/GenBank/DDBJ databases">
        <authorList>
            <person name="McClelland M."/>
            <person name="Jain A."/>
            <person name="Saraogi P."/>
            <person name="Mendelson R."/>
            <person name="Westerman R."/>
            <person name="SanMiguel P."/>
            <person name="Csonka L."/>
        </authorList>
    </citation>
    <scope>NUCLEOTIDE SEQUENCE [LARGE SCALE GENOMIC DNA]</scope>
    <source>
        <strain evidence="2 3">R-53146</strain>
    </source>
</reference>
<gene>
    <name evidence="2" type="ORF">Ga0061079_104162</name>
</gene>
<evidence type="ECO:0000313" key="3">
    <source>
        <dbReference type="Proteomes" id="UP000182761"/>
    </source>
</evidence>
<comment type="similarity">
    <text evidence="1">Belongs to the Rv0495c family.</text>
</comment>
<protein>
    <recommendedName>
        <fullName evidence="4">DUF3109 family protein</fullName>
    </recommendedName>
</protein>
<proteinExistence type="inferred from homology"/>
<dbReference type="AlphaFoldDB" id="A0A0X3AP75"/>
<sequence length="200" mass="23271">MLSLNLFSKIMIQIEDTIISLDVFQKQFVCNLNKCKGICCVEGDSGAPLDEAELPILEDIYEHVSPYLREEGKRAIEIEGKYTTDLDDDYVTPLIEGRECAYVIYDENQAAKCAIEKAYEDGKISFKKPISCHLYPIRLQKLRKYLAVNYDEWYICKDACMLGKELNIKVFEFLKEPLIRKFGENWYNQLLEAEKLLEIQ</sequence>